<dbReference type="RefSeq" id="WP_204131267.1">
    <property type="nucleotide sequence ID" value="NZ_JAFDVD010000011.1"/>
</dbReference>
<feature type="transmembrane region" description="Helical" evidence="1">
    <location>
        <begin position="46"/>
        <end position="67"/>
    </location>
</feature>
<sequence>MSHDVFEDELRARLLGATEAEAPAFHDIDTAEVLGTGRRIVRRRRMAAVGGTLAAVTVLGAGSWAVLDGTTNRAADEIPATRSSGPQVAPDVVSVSLPAGDGGAVPVYTVHLERRTGRVTVASVSAAGTATDLGDVGRVPADRPSAVYATVSHDPFVAVGVVPADAEQLMPRFTGGDLGGVSTEEGALPTTTWKAFLVHSEKSPADADLTGLDWAGGGRVFDEGGRQLPSAGLGDRTVYLDTAGGEVGVVTADGSARSPLSSTPAGDPPHVTTAVKQDGRPTVTTTALVLPIDAQDVLVEAAPGATLRSSDTAPLFDGAGLAVVAVVEGPDSAVPAVARVRWTVDGAARDWTPSG</sequence>
<evidence type="ECO:0000256" key="1">
    <source>
        <dbReference type="SAM" id="Phobius"/>
    </source>
</evidence>
<dbReference type="Proteomes" id="UP001430172">
    <property type="component" value="Unassembled WGS sequence"/>
</dbReference>
<organism evidence="2 3">
    <name type="scientific">Phycicoccus sonneratiae</name>
    <dbReference type="NCBI Taxonomy" id="2807628"/>
    <lineage>
        <taxon>Bacteria</taxon>
        <taxon>Bacillati</taxon>
        <taxon>Actinomycetota</taxon>
        <taxon>Actinomycetes</taxon>
        <taxon>Micrococcales</taxon>
        <taxon>Intrasporangiaceae</taxon>
        <taxon>Phycicoccus</taxon>
    </lineage>
</organism>
<reference evidence="2" key="1">
    <citation type="submission" date="2021-02" db="EMBL/GenBank/DDBJ databases">
        <title>Phycicoccus sp. MQZ13P-5T, whole genome shotgun sequence.</title>
        <authorList>
            <person name="Tuo L."/>
        </authorList>
    </citation>
    <scope>NUCLEOTIDE SEQUENCE</scope>
    <source>
        <strain evidence="2">MQZ13P-5</strain>
    </source>
</reference>
<keyword evidence="1" id="KW-1133">Transmembrane helix</keyword>
<keyword evidence="1" id="KW-0472">Membrane</keyword>
<evidence type="ECO:0000313" key="2">
    <source>
        <dbReference type="EMBL" id="MBM6400788.1"/>
    </source>
</evidence>
<keyword evidence="1" id="KW-0812">Transmembrane</keyword>
<proteinExistence type="predicted"/>
<comment type="caution">
    <text evidence="2">The sequence shown here is derived from an EMBL/GenBank/DDBJ whole genome shotgun (WGS) entry which is preliminary data.</text>
</comment>
<name>A0ABS2CLM9_9MICO</name>
<keyword evidence="3" id="KW-1185">Reference proteome</keyword>
<evidence type="ECO:0000313" key="3">
    <source>
        <dbReference type="Proteomes" id="UP001430172"/>
    </source>
</evidence>
<dbReference type="EMBL" id="JAFDVD010000011">
    <property type="protein sequence ID" value="MBM6400788.1"/>
    <property type="molecule type" value="Genomic_DNA"/>
</dbReference>
<gene>
    <name evidence="2" type="ORF">JQN70_10360</name>
</gene>
<protein>
    <submittedName>
        <fullName evidence="2">Uncharacterized protein</fullName>
    </submittedName>
</protein>
<accession>A0ABS2CLM9</accession>